<protein>
    <recommendedName>
        <fullName evidence="1">Transglutaminase-like domain-containing protein</fullName>
    </recommendedName>
</protein>
<dbReference type="InterPro" id="IPR052557">
    <property type="entry name" value="CAP/Cytokinesis_protein"/>
</dbReference>
<dbReference type="EMBL" id="CP015756">
    <property type="protein sequence ID" value="APC41490.1"/>
    <property type="molecule type" value="Genomic_DNA"/>
</dbReference>
<sequence length="423" mass="46442">MKKSKKISRVLLSLIIVLGVSVSSIGSLVYANQINGKTKTGSVSLIGGNRLKQSNYIKNFSNVYATKTINKSEAVVTYNVTTIDEFKAKVNYAISNRVSEVNINYTGSKSVGDSINFMQDTVLTAVKTAGNDYEKNLLKSYAYSITEFGDNEFNVVYTFDYLETKEQENQVKAKVKEILGQIVTPEMTEGQRVKAINSYICKKLSYDTTHTNFSAYEGLLGSGKTVCQGYALLAYRMLTDAGLQARIITGAAYNGNDSESHAWNMVMVGSSWYHLDTTWNDPLPDVNGRVIETYSLCSDAEMRLDHSWDKTLFPVASKKYNVYTDTTVPKILAAMQKSVTLNSSYVSVAKGKVCVKGLLAGDIINVYAVNPALTKGAKAISKATVSKGYSYLFAAFKTTASKLYVTRTSVNKLESVAITIKSK</sequence>
<gene>
    <name evidence="2" type="ORF">A7L45_16095</name>
</gene>
<dbReference type="GO" id="GO:0005737">
    <property type="term" value="C:cytoplasm"/>
    <property type="evidence" value="ECO:0007669"/>
    <property type="project" value="TreeGrafter"/>
</dbReference>
<dbReference type="SMART" id="SM00460">
    <property type="entry name" value="TGc"/>
    <property type="match status" value="1"/>
</dbReference>
<dbReference type="PANTHER" id="PTHR46333">
    <property type="entry name" value="CYTOKINESIS PROTEIN 3"/>
    <property type="match status" value="1"/>
</dbReference>
<dbReference type="PANTHER" id="PTHR46333:SF2">
    <property type="entry name" value="CYTOKINESIS PROTEIN 3"/>
    <property type="match status" value="1"/>
</dbReference>
<dbReference type="Gene3D" id="3.10.620.30">
    <property type="match status" value="1"/>
</dbReference>
<dbReference type="OrthoDB" id="9788327at2"/>
<dbReference type="InterPro" id="IPR038765">
    <property type="entry name" value="Papain-like_cys_pep_sf"/>
</dbReference>
<dbReference type="KEGG" id="ceu:A7L45_16095"/>
<keyword evidence="3" id="KW-1185">Reference proteome</keyword>
<evidence type="ECO:0000259" key="1">
    <source>
        <dbReference type="SMART" id="SM00460"/>
    </source>
</evidence>
<dbReference type="RefSeq" id="WP_071613783.1">
    <property type="nucleotide sequence ID" value="NZ_CP015756.1"/>
</dbReference>
<dbReference type="InterPro" id="IPR002931">
    <property type="entry name" value="Transglutaminase-like"/>
</dbReference>
<proteinExistence type="predicted"/>
<evidence type="ECO:0000313" key="3">
    <source>
        <dbReference type="Proteomes" id="UP000182569"/>
    </source>
</evidence>
<accession>A0A1J0GJB0</accession>
<dbReference type="Pfam" id="PF01841">
    <property type="entry name" value="Transglut_core"/>
    <property type="match status" value="1"/>
</dbReference>
<dbReference type="AlphaFoldDB" id="A0A1J0GJB0"/>
<evidence type="ECO:0000313" key="2">
    <source>
        <dbReference type="EMBL" id="APC41490.1"/>
    </source>
</evidence>
<feature type="domain" description="Transglutaminase-like" evidence="1">
    <location>
        <begin position="219"/>
        <end position="279"/>
    </location>
</feature>
<name>A0A1J0GJB0_9CLOT</name>
<organism evidence="2 3">
    <name type="scientific">Clostridium estertheticum subsp. estertheticum</name>
    <dbReference type="NCBI Taxonomy" id="1552"/>
    <lineage>
        <taxon>Bacteria</taxon>
        <taxon>Bacillati</taxon>
        <taxon>Bacillota</taxon>
        <taxon>Clostridia</taxon>
        <taxon>Eubacteriales</taxon>
        <taxon>Clostridiaceae</taxon>
        <taxon>Clostridium</taxon>
    </lineage>
</organism>
<dbReference type="SUPFAM" id="SSF54001">
    <property type="entry name" value="Cysteine proteinases"/>
    <property type="match status" value="1"/>
</dbReference>
<dbReference type="Proteomes" id="UP000182569">
    <property type="component" value="Chromosome"/>
</dbReference>
<dbReference type="STRING" id="1552.A7L45_16095"/>
<reference evidence="3" key="1">
    <citation type="journal article" date="2016" name="Front. Microbiol.">
        <title>Complete Genome Sequence of Clostridium estertheticum DSM 8809, a Microbe Identified in Spoiled Vacuum Packed Beef.</title>
        <authorList>
            <person name="Yu Z."/>
            <person name="Gunn L."/>
            <person name="Brennan E."/>
            <person name="Reid R."/>
            <person name="Wall P.G."/>
            <person name="Gaora O.P."/>
            <person name="Hurley D."/>
            <person name="Bolton D."/>
            <person name="Fanning S."/>
        </authorList>
    </citation>
    <scope>NUCLEOTIDE SEQUENCE [LARGE SCALE GENOMIC DNA]</scope>
    <source>
        <strain evidence="3">DSM 8809</strain>
    </source>
</reference>